<comment type="caution">
    <text evidence="3">The sequence shown here is derived from an EMBL/GenBank/DDBJ whole genome shotgun (WGS) entry which is preliminary data.</text>
</comment>
<name>A0A9P7TV93_9HYPO</name>
<feature type="region of interest" description="Disordered" evidence="1">
    <location>
        <begin position="42"/>
        <end position="70"/>
    </location>
</feature>
<evidence type="ECO:0000313" key="3">
    <source>
        <dbReference type="EMBL" id="KAG6117085.1"/>
    </source>
</evidence>
<gene>
    <name evidence="3" type="ORF">E4U13_001363</name>
</gene>
<organism evidence="3 4">
    <name type="scientific">Claviceps humidiphila</name>
    <dbReference type="NCBI Taxonomy" id="1294629"/>
    <lineage>
        <taxon>Eukaryota</taxon>
        <taxon>Fungi</taxon>
        <taxon>Dikarya</taxon>
        <taxon>Ascomycota</taxon>
        <taxon>Pezizomycotina</taxon>
        <taxon>Sordariomycetes</taxon>
        <taxon>Hypocreomycetidae</taxon>
        <taxon>Hypocreales</taxon>
        <taxon>Clavicipitaceae</taxon>
        <taxon>Claviceps</taxon>
    </lineage>
</organism>
<evidence type="ECO:0000256" key="1">
    <source>
        <dbReference type="SAM" id="MobiDB-lite"/>
    </source>
</evidence>
<evidence type="ECO:0000313" key="4">
    <source>
        <dbReference type="Proteomes" id="UP000732380"/>
    </source>
</evidence>
<keyword evidence="2" id="KW-0472">Membrane</keyword>
<keyword evidence="4" id="KW-1185">Reference proteome</keyword>
<keyword evidence="2" id="KW-0812">Transmembrane</keyword>
<evidence type="ECO:0000256" key="2">
    <source>
        <dbReference type="SAM" id="Phobius"/>
    </source>
</evidence>
<dbReference type="AlphaFoldDB" id="A0A9P7TV93"/>
<proteinExistence type="predicted"/>
<feature type="transmembrane region" description="Helical" evidence="2">
    <location>
        <begin position="6"/>
        <end position="26"/>
    </location>
</feature>
<accession>A0A9P7TV93</accession>
<feature type="compositionally biased region" description="Acidic residues" evidence="1">
    <location>
        <begin position="52"/>
        <end position="64"/>
    </location>
</feature>
<protein>
    <submittedName>
        <fullName evidence="3">Uncharacterized protein</fullName>
    </submittedName>
</protein>
<reference evidence="3 4" key="1">
    <citation type="journal article" date="2020" name="bioRxiv">
        <title>Whole genome comparisons of ergot fungi reveals the divergence and evolution of species within the genus Claviceps are the result of varying mechanisms driving genome evolution and host range expansion.</title>
        <authorList>
            <person name="Wyka S.A."/>
            <person name="Mondo S.J."/>
            <person name="Liu M."/>
            <person name="Dettman J."/>
            <person name="Nalam V."/>
            <person name="Broders K.D."/>
        </authorList>
    </citation>
    <scope>NUCLEOTIDE SEQUENCE [LARGE SCALE GENOMIC DNA]</scope>
    <source>
        <strain evidence="3 4">LM576</strain>
    </source>
</reference>
<dbReference type="EMBL" id="SRQM01000152">
    <property type="protein sequence ID" value="KAG6117085.1"/>
    <property type="molecule type" value="Genomic_DNA"/>
</dbReference>
<dbReference type="Proteomes" id="UP000732380">
    <property type="component" value="Unassembled WGS sequence"/>
</dbReference>
<sequence>MVSPAGNLALLILGIFALCVIIAWFLKLQLYEYIQALSSHRRQQARARDAETTEDTEGMSSEETEVSRPAEVLIKGRVSVQA</sequence>
<keyword evidence="2" id="KW-1133">Transmembrane helix</keyword>